<feature type="domain" description="Nose resistant-to-fluoxetine protein N-terminal" evidence="3">
    <location>
        <begin position="34"/>
        <end position="172"/>
    </location>
</feature>
<keyword evidence="1" id="KW-1133">Transmembrane helix</keyword>
<feature type="transmembrane region" description="Helical" evidence="1">
    <location>
        <begin position="181"/>
        <end position="206"/>
    </location>
</feature>
<dbReference type="PANTHER" id="PTHR11161:SF0">
    <property type="entry name" value="O-ACYLTRANSFERASE LIKE PROTEIN"/>
    <property type="match status" value="1"/>
</dbReference>
<keyword evidence="5" id="KW-1185">Reference proteome</keyword>
<dbReference type="PANTHER" id="PTHR11161">
    <property type="entry name" value="O-ACYLTRANSFERASE"/>
    <property type="match status" value="1"/>
</dbReference>
<dbReference type="Proteomes" id="UP001516400">
    <property type="component" value="Unassembled WGS sequence"/>
</dbReference>
<reference evidence="4 5" key="1">
    <citation type="journal article" date="2021" name="BMC Biol.">
        <title>Horizontally acquired antibacterial genes associated with adaptive radiation of ladybird beetles.</title>
        <authorList>
            <person name="Li H.S."/>
            <person name="Tang X.F."/>
            <person name="Huang Y.H."/>
            <person name="Xu Z.Y."/>
            <person name="Chen M.L."/>
            <person name="Du X.Y."/>
            <person name="Qiu B.Y."/>
            <person name="Chen P.T."/>
            <person name="Zhang W."/>
            <person name="Slipinski A."/>
            <person name="Escalona H.E."/>
            <person name="Waterhouse R.M."/>
            <person name="Zwick A."/>
            <person name="Pang H."/>
        </authorList>
    </citation>
    <scope>NUCLEOTIDE SEQUENCE [LARGE SCALE GENOMIC DNA]</scope>
    <source>
        <strain evidence="4">SYSU2018</strain>
    </source>
</reference>
<feature type="transmembrane region" description="Helical" evidence="1">
    <location>
        <begin position="398"/>
        <end position="417"/>
    </location>
</feature>
<keyword evidence="2" id="KW-0732">Signal</keyword>
<dbReference type="InterPro" id="IPR006621">
    <property type="entry name" value="Nose-resist-to-fluoxetine_N"/>
</dbReference>
<dbReference type="InterPro" id="IPR002656">
    <property type="entry name" value="Acyl_transf_3_dom"/>
</dbReference>
<dbReference type="Pfam" id="PF20146">
    <property type="entry name" value="NRF"/>
    <property type="match status" value="1"/>
</dbReference>
<evidence type="ECO:0000256" key="2">
    <source>
        <dbReference type="SAM" id="SignalP"/>
    </source>
</evidence>
<feature type="transmembrane region" description="Helical" evidence="1">
    <location>
        <begin position="424"/>
        <end position="444"/>
    </location>
</feature>
<dbReference type="AlphaFoldDB" id="A0ABD2MYV4"/>
<protein>
    <recommendedName>
        <fullName evidence="3">Nose resistant-to-fluoxetine protein N-terminal domain-containing protein</fullName>
    </recommendedName>
</protein>
<dbReference type="SMART" id="SM00703">
    <property type="entry name" value="NRF"/>
    <property type="match status" value="1"/>
</dbReference>
<gene>
    <name evidence="4" type="ORF">HHI36_021869</name>
</gene>
<dbReference type="InterPro" id="IPR052728">
    <property type="entry name" value="O2_lipid_transport_reg"/>
</dbReference>
<evidence type="ECO:0000259" key="3">
    <source>
        <dbReference type="SMART" id="SM00703"/>
    </source>
</evidence>
<feature type="transmembrane region" description="Helical" evidence="1">
    <location>
        <begin position="288"/>
        <end position="311"/>
    </location>
</feature>
<accession>A0ABD2MYV4</accession>
<evidence type="ECO:0000256" key="1">
    <source>
        <dbReference type="SAM" id="Phobius"/>
    </source>
</evidence>
<evidence type="ECO:0000313" key="5">
    <source>
        <dbReference type="Proteomes" id="UP001516400"/>
    </source>
</evidence>
<organism evidence="4 5">
    <name type="scientific">Cryptolaemus montrouzieri</name>
    <dbReference type="NCBI Taxonomy" id="559131"/>
    <lineage>
        <taxon>Eukaryota</taxon>
        <taxon>Metazoa</taxon>
        <taxon>Ecdysozoa</taxon>
        <taxon>Arthropoda</taxon>
        <taxon>Hexapoda</taxon>
        <taxon>Insecta</taxon>
        <taxon>Pterygota</taxon>
        <taxon>Neoptera</taxon>
        <taxon>Endopterygota</taxon>
        <taxon>Coleoptera</taxon>
        <taxon>Polyphaga</taxon>
        <taxon>Cucujiformia</taxon>
        <taxon>Coccinelloidea</taxon>
        <taxon>Coccinellidae</taxon>
        <taxon>Scymninae</taxon>
        <taxon>Scymnini</taxon>
        <taxon>Cryptolaemus</taxon>
    </lineage>
</organism>
<sequence length="487" mass="54678">MSSILCFFILFGLSAAQLNMEMTKERIISSLGEKNVCGKQYFEDTIATVKMLDASSKFLLSGILDGNFFDLGYYDECLSIKNGDLDIYGKYCLAAIPISEIIPLIQKSYYSINSSQKLFEVLNEKPPMLKVVGTDPLEQGFHFGLCVPDKCSVEDLKGIYPILHFDEKYCHSKADENGMNVGAIISLVVVGIVILITILSTIYEIVIDYKEMEAKHEALIAFSMYSNGKKLIRSSKNQDQLLCLNGLKALSMGWVVLGHTYANIGTSAAADNLFAINDWMNDLKNMPIMSATLSVDTFFTIGGVLTMYTFMKTEYMGLEKSFKAVPLMYLHRYLRLTPALAILVLIYASGLLKYVSDGPRWPSIDDFLITVCSKYWWSSLLYTQNYANDENVCVLQSWYLSVDMQLFLLSPFILIPLKKWPKHVLGCMYGLIVLGIAIPFYIGYSNKLSGLGLSSMMQHSLNNITSKLMQDLAHMLLECLQVTSFII</sequence>
<feature type="chain" id="PRO_5044826566" description="Nose resistant-to-fluoxetine protein N-terminal domain-containing protein" evidence="2">
    <location>
        <begin position="17"/>
        <end position="487"/>
    </location>
</feature>
<feature type="transmembrane region" description="Helical" evidence="1">
    <location>
        <begin position="332"/>
        <end position="352"/>
    </location>
</feature>
<keyword evidence="1" id="KW-0472">Membrane</keyword>
<feature type="transmembrane region" description="Helical" evidence="1">
    <location>
        <begin position="241"/>
        <end position="262"/>
    </location>
</feature>
<keyword evidence="1" id="KW-0812">Transmembrane</keyword>
<comment type="caution">
    <text evidence="4">The sequence shown here is derived from an EMBL/GenBank/DDBJ whole genome shotgun (WGS) entry which is preliminary data.</text>
</comment>
<dbReference type="EMBL" id="JABFTP020000042">
    <property type="protein sequence ID" value="KAL3271385.1"/>
    <property type="molecule type" value="Genomic_DNA"/>
</dbReference>
<evidence type="ECO:0000313" key="4">
    <source>
        <dbReference type="EMBL" id="KAL3271385.1"/>
    </source>
</evidence>
<proteinExistence type="predicted"/>
<name>A0ABD2MYV4_9CUCU</name>
<dbReference type="Pfam" id="PF01757">
    <property type="entry name" value="Acyl_transf_3"/>
    <property type="match status" value="1"/>
</dbReference>
<feature type="signal peptide" evidence="2">
    <location>
        <begin position="1"/>
        <end position="16"/>
    </location>
</feature>